<dbReference type="InterPro" id="IPR000242">
    <property type="entry name" value="PTP_cat"/>
</dbReference>
<dbReference type="InterPro" id="IPR003595">
    <property type="entry name" value="Tyr_Pase_cat"/>
</dbReference>
<sequence length="129" mass="14475">MADPARGDTNFIRQFWPNQQELKDFGFIRIKCEDFDEMKIALRKVEARPKPPSLDAPVLLVCPSGVHRAGTFAGLDIVLDRISAERKVGLAETVSILRTQRFGVFSMFQHYQTVADIIVNPDALLGKMA</sequence>
<keyword evidence="2" id="KW-1185">Reference proteome</keyword>
<accession>A0A2A6CLV6</accession>
<dbReference type="InterPro" id="IPR029021">
    <property type="entry name" value="Prot-tyrosine_phosphatase-like"/>
</dbReference>
<dbReference type="AlphaFoldDB" id="A0A2A6CLV6"/>
<dbReference type="PROSITE" id="PS50055">
    <property type="entry name" value="TYR_PHOSPHATASE_PTP"/>
    <property type="match status" value="1"/>
</dbReference>
<dbReference type="OrthoDB" id="5843582at2759"/>
<dbReference type="PROSITE" id="PS50056">
    <property type="entry name" value="TYR_PHOSPHATASE_2"/>
    <property type="match status" value="1"/>
</dbReference>
<dbReference type="Gene3D" id="3.90.190.10">
    <property type="entry name" value="Protein tyrosine phosphatase superfamily"/>
    <property type="match status" value="1"/>
</dbReference>
<name>A0A2A6CLV6_PRIPA</name>
<organism evidence="1 2">
    <name type="scientific">Pristionchus pacificus</name>
    <name type="common">Parasitic nematode worm</name>
    <dbReference type="NCBI Taxonomy" id="54126"/>
    <lineage>
        <taxon>Eukaryota</taxon>
        <taxon>Metazoa</taxon>
        <taxon>Ecdysozoa</taxon>
        <taxon>Nematoda</taxon>
        <taxon>Chromadorea</taxon>
        <taxon>Rhabditida</taxon>
        <taxon>Rhabditina</taxon>
        <taxon>Diplogasteromorpha</taxon>
        <taxon>Diplogasteroidea</taxon>
        <taxon>Neodiplogasteridae</taxon>
        <taxon>Pristionchus</taxon>
    </lineage>
</organism>
<dbReference type="EnsemblMetazoa" id="PPA10808.1">
    <property type="protein sequence ID" value="PPA10808.1"/>
    <property type="gene ID" value="WBGene00100362"/>
</dbReference>
<dbReference type="InterPro" id="IPR000387">
    <property type="entry name" value="Tyr_Pase_dom"/>
</dbReference>
<evidence type="ECO:0000313" key="2">
    <source>
        <dbReference type="Proteomes" id="UP000005239"/>
    </source>
</evidence>
<reference evidence="2" key="1">
    <citation type="journal article" date="2008" name="Nat. Genet.">
        <title>The Pristionchus pacificus genome provides a unique perspective on nematode lifestyle and parasitism.</title>
        <authorList>
            <person name="Dieterich C."/>
            <person name="Clifton S.W."/>
            <person name="Schuster L.N."/>
            <person name="Chinwalla A."/>
            <person name="Delehaunty K."/>
            <person name="Dinkelacker I."/>
            <person name="Fulton L."/>
            <person name="Fulton R."/>
            <person name="Godfrey J."/>
            <person name="Minx P."/>
            <person name="Mitreva M."/>
            <person name="Roeseler W."/>
            <person name="Tian H."/>
            <person name="Witte H."/>
            <person name="Yang S.P."/>
            <person name="Wilson R.K."/>
            <person name="Sommer R.J."/>
        </authorList>
    </citation>
    <scope>NUCLEOTIDE SEQUENCE [LARGE SCALE GENOMIC DNA]</scope>
    <source>
        <strain evidence="2">PS312</strain>
    </source>
</reference>
<proteinExistence type="predicted"/>
<evidence type="ECO:0000313" key="1">
    <source>
        <dbReference type="EnsemblMetazoa" id="PPA10808.1"/>
    </source>
</evidence>
<dbReference type="SUPFAM" id="SSF52799">
    <property type="entry name" value="(Phosphotyrosine protein) phosphatases II"/>
    <property type="match status" value="1"/>
</dbReference>
<gene>
    <name evidence="1" type="primary">WBGene00100362</name>
</gene>
<dbReference type="SMART" id="SM00404">
    <property type="entry name" value="PTPc_motif"/>
    <property type="match status" value="1"/>
</dbReference>
<dbReference type="Pfam" id="PF00102">
    <property type="entry name" value="Y_phosphatase"/>
    <property type="match status" value="1"/>
</dbReference>
<dbReference type="GO" id="GO:0004725">
    <property type="term" value="F:protein tyrosine phosphatase activity"/>
    <property type="evidence" value="ECO:0007669"/>
    <property type="project" value="InterPro"/>
</dbReference>
<dbReference type="Proteomes" id="UP000005239">
    <property type="component" value="Unassembled WGS sequence"/>
</dbReference>
<protein>
    <submittedName>
        <fullName evidence="1">Tyrosine phosphatase</fullName>
    </submittedName>
</protein>
<accession>A0A8R1U7Z9</accession>
<reference evidence="1" key="2">
    <citation type="submission" date="2022-06" db="UniProtKB">
        <authorList>
            <consortium name="EnsemblMetazoa"/>
        </authorList>
    </citation>
    <scope>IDENTIFICATION</scope>
    <source>
        <strain evidence="1">PS312</strain>
    </source>
</reference>